<gene>
    <name evidence="1" type="ORF">BV25DRAFT_1764193</name>
</gene>
<feature type="non-terminal residue" evidence="1">
    <location>
        <position position="1"/>
    </location>
</feature>
<name>A0ACB8SCR4_9AGAM</name>
<dbReference type="EMBL" id="MU277500">
    <property type="protein sequence ID" value="KAI0054339.1"/>
    <property type="molecule type" value="Genomic_DNA"/>
</dbReference>
<comment type="caution">
    <text evidence="1">The sequence shown here is derived from an EMBL/GenBank/DDBJ whole genome shotgun (WGS) entry which is preliminary data.</text>
</comment>
<evidence type="ECO:0000313" key="1">
    <source>
        <dbReference type="EMBL" id="KAI0054339.1"/>
    </source>
</evidence>
<sequence>LASTAAAANTVFDCYQCRRQMDPKKARSHVGEHILKKLRGVEEPSLKQQIGDMFPCGFCGRSGHPGCADVFLVKGKTMQAETMCPHFQKFQYGPTSHSTESTPSTNIPILCTIPGCTGRIGSKYTAVWKYNMSEHIRQAHPGFSIGGYLDGAPLPDNLVCSMYITDEEETRLKIPAQHIP</sequence>
<keyword evidence="2" id="KW-1185">Reference proteome</keyword>
<reference evidence="1" key="1">
    <citation type="submission" date="2021-03" db="EMBL/GenBank/DDBJ databases">
        <authorList>
            <consortium name="DOE Joint Genome Institute"/>
            <person name="Ahrendt S."/>
            <person name="Looney B.P."/>
            <person name="Miyauchi S."/>
            <person name="Morin E."/>
            <person name="Drula E."/>
            <person name="Courty P.E."/>
            <person name="Chicoki N."/>
            <person name="Fauchery L."/>
            <person name="Kohler A."/>
            <person name="Kuo A."/>
            <person name="Labutti K."/>
            <person name="Pangilinan J."/>
            <person name="Lipzen A."/>
            <person name="Riley R."/>
            <person name="Andreopoulos W."/>
            <person name="He G."/>
            <person name="Johnson J."/>
            <person name="Barry K.W."/>
            <person name="Grigoriev I.V."/>
            <person name="Nagy L."/>
            <person name="Hibbett D."/>
            <person name="Henrissat B."/>
            <person name="Matheny P.B."/>
            <person name="Labbe J."/>
            <person name="Martin F."/>
        </authorList>
    </citation>
    <scope>NUCLEOTIDE SEQUENCE</scope>
    <source>
        <strain evidence="1">HHB10654</strain>
    </source>
</reference>
<accession>A0ACB8SCR4</accession>
<evidence type="ECO:0000313" key="2">
    <source>
        <dbReference type="Proteomes" id="UP000814140"/>
    </source>
</evidence>
<protein>
    <submittedName>
        <fullName evidence="1">Uncharacterized protein</fullName>
    </submittedName>
</protein>
<dbReference type="Proteomes" id="UP000814140">
    <property type="component" value="Unassembled WGS sequence"/>
</dbReference>
<feature type="non-terminal residue" evidence="1">
    <location>
        <position position="180"/>
    </location>
</feature>
<proteinExistence type="predicted"/>
<organism evidence="1 2">
    <name type="scientific">Artomyces pyxidatus</name>
    <dbReference type="NCBI Taxonomy" id="48021"/>
    <lineage>
        <taxon>Eukaryota</taxon>
        <taxon>Fungi</taxon>
        <taxon>Dikarya</taxon>
        <taxon>Basidiomycota</taxon>
        <taxon>Agaricomycotina</taxon>
        <taxon>Agaricomycetes</taxon>
        <taxon>Russulales</taxon>
        <taxon>Auriscalpiaceae</taxon>
        <taxon>Artomyces</taxon>
    </lineage>
</organism>
<reference evidence="1" key="2">
    <citation type="journal article" date="2022" name="New Phytol.">
        <title>Evolutionary transition to the ectomycorrhizal habit in the genomes of a hyperdiverse lineage of mushroom-forming fungi.</title>
        <authorList>
            <person name="Looney B."/>
            <person name="Miyauchi S."/>
            <person name="Morin E."/>
            <person name="Drula E."/>
            <person name="Courty P.E."/>
            <person name="Kohler A."/>
            <person name="Kuo A."/>
            <person name="LaButti K."/>
            <person name="Pangilinan J."/>
            <person name="Lipzen A."/>
            <person name="Riley R."/>
            <person name="Andreopoulos W."/>
            <person name="He G."/>
            <person name="Johnson J."/>
            <person name="Nolan M."/>
            <person name="Tritt A."/>
            <person name="Barry K.W."/>
            <person name="Grigoriev I.V."/>
            <person name="Nagy L.G."/>
            <person name="Hibbett D."/>
            <person name="Henrissat B."/>
            <person name="Matheny P.B."/>
            <person name="Labbe J."/>
            <person name="Martin F.M."/>
        </authorList>
    </citation>
    <scope>NUCLEOTIDE SEQUENCE</scope>
    <source>
        <strain evidence="1">HHB10654</strain>
    </source>
</reference>